<dbReference type="Gene3D" id="1.10.10.1940">
    <property type="match status" value="1"/>
</dbReference>
<dbReference type="InterPro" id="IPR003582">
    <property type="entry name" value="ShKT_dom"/>
</dbReference>
<feature type="domain" description="ShKT" evidence="2">
    <location>
        <begin position="1"/>
        <end position="37"/>
    </location>
</feature>
<evidence type="ECO:0000259" key="2">
    <source>
        <dbReference type="PROSITE" id="PS51670"/>
    </source>
</evidence>
<sequence length="156" mass="17040">NPVDLTADCDRKTHLCNIPQYDNMMDTYCQKTCKRPCAVFTTTTTLEACLDVTPDCLKKEGLCSIPAYNSMTQRVRTTTHLNCGFIKTSGPSSCSDATANCAQNPDLCRNPAYDSIMKQYCAKTCQRSVTTTTKAAKAAGKACTDKTVDCASRTYL</sequence>
<dbReference type="Pfam" id="PF01549">
    <property type="entry name" value="ShK"/>
    <property type="match status" value="2"/>
</dbReference>
<dbReference type="EMBL" id="BTRK01000003">
    <property type="protein sequence ID" value="GMR40433.1"/>
    <property type="molecule type" value="Genomic_DNA"/>
</dbReference>
<gene>
    <name evidence="3" type="ORF">PMAYCL1PPCAC_10628</name>
</gene>
<reference evidence="4" key="1">
    <citation type="submission" date="2022-10" db="EMBL/GenBank/DDBJ databases">
        <title>Genome assembly of Pristionchus species.</title>
        <authorList>
            <person name="Yoshida K."/>
            <person name="Sommer R.J."/>
        </authorList>
    </citation>
    <scope>NUCLEOTIDE SEQUENCE [LARGE SCALE GENOMIC DNA]</scope>
    <source>
        <strain evidence="4">RS5460</strain>
    </source>
</reference>
<accession>A0AAN4ZFV0</accession>
<dbReference type="Proteomes" id="UP001328107">
    <property type="component" value="Unassembled WGS sequence"/>
</dbReference>
<dbReference type="Gene3D" id="1.10.10.1870">
    <property type="entry name" value="ShTK domain-like"/>
    <property type="match status" value="1"/>
</dbReference>
<feature type="non-terminal residue" evidence="3">
    <location>
        <position position="156"/>
    </location>
</feature>
<dbReference type="PANTHER" id="PTHR21724">
    <property type="entry name" value="SHKT DOMAIN-CONTAINING PROTEIN"/>
    <property type="match status" value="1"/>
</dbReference>
<comment type="caution">
    <text evidence="3">The sequence shown here is derived from an EMBL/GenBank/DDBJ whole genome shotgun (WGS) entry which is preliminary data.</text>
</comment>
<evidence type="ECO:0000313" key="4">
    <source>
        <dbReference type="Proteomes" id="UP001328107"/>
    </source>
</evidence>
<protein>
    <recommendedName>
        <fullName evidence="2">ShKT domain-containing protein</fullName>
    </recommendedName>
</protein>
<keyword evidence="4" id="KW-1185">Reference proteome</keyword>
<dbReference type="PANTHER" id="PTHR21724:SF94">
    <property type="entry name" value="SHKT DOMAIN-CONTAINING PROTEIN"/>
    <property type="match status" value="1"/>
</dbReference>
<dbReference type="AlphaFoldDB" id="A0AAN4ZFV0"/>
<evidence type="ECO:0000256" key="1">
    <source>
        <dbReference type="PROSITE-ProRule" id="PRU01005"/>
    </source>
</evidence>
<dbReference type="PROSITE" id="PS51670">
    <property type="entry name" value="SHKT"/>
    <property type="match status" value="1"/>
</dbReference>
<organism evidence="3 4">
    <name type="scientific">Pristionchus mayeri</name>
    <dbReference type="NCBI Taxonomy" id="1317129"/>
    <lineage>
        <taxon>Eukaryota</taxon>
        <taxon>Metazoa</taxon>
        <taxon>Ecdysozoa</taxon>
        <taxon>Nematoda</taxon>
        <taxon>Chromadorea</taxon>
        <taxon>Rhabditida</taxon>
        <taxon>Rhabditina</taxon>
        <taxon>Diplogasteromorpha</taxon>
        <taxon>Diplogasteroidea</taxon>
        <taxon>Neodiplogasteridae</taxon>
        <taxon>Pristionchus</taxon>
    </lineage>
</organism>
<name>A0AAN4ZFV0_9BILA</name>
<feature type="non-terminal residue" evidence="3">
    <location>
        <position position="1"/>
    </location>
</feature>
<evidence type="ECO:0000313" key="3">
    <source>
        <dbReference type="EMBL" id="GMR40433.1"/>
    </source>
</evidence>
<dbReference type="SMART" id="SM00254">
    <property type="entry name" value="ShKT"/>
    <property type="match status" value="2"/>
</dbReference>
<proteinExistence type="predicted"/>
<comment type="caution">
    <text evidence="1">Lacks conserved residue(s) required for the propagation of feature annotation.</text>
</comment>